<accession>A0A6L6U7K4</accession>
<dbReference type="AlphaFoldDB" id="A0A6L6U7K4"/>
<proteinExistence type="predicted"/>
<dbReference type="RefSeq" id="WP_157363188.1">
    <property type="nucleotide sequence ID" value="NZ_WOWS01000002.1"/>
</dbReference>
<name>A0A6L6U7K4_9FLAO</name>
<gene>
    <name evidence="1" type="ORF">GN138_07575</name>
</gene>
<dbReference type="PROSITE" id="PS51257">
    <property type="entry name" value="PROKAR_LIPOPROTEIN"/>
    <property type="match status" value="1"/>
</dbReference>
<protein>
    <submittedName>
        <fullName evidence="1">Uncharacterized protein</fullName>
    </submittedName>
</protein>
<sequence>MKKIFICILAIILTSCDTEDIVSQFVDGSVSADINGETQTWQFGPNALGAIINSESVGTETVYTFSVVASTDGVSDNSESKSIGVVVFIDSPANIVSGATFNSSTDLLVASYAFESTNSTLSIDADHTVSATLQISNINLSDETISGIFSFEVIDETTAITYNITNGSFTNIPYYND</sequence>
<comment type="caution">
    <text evidence="1">The sequence shown here is derived from an EMBL/GenBank/DDBJ whole genome shotgun (WGS) entry which is preliminary data.</text>
</comment>
<dbReference type="Proteomes" id="UP000478208">
    <property type="component" value="Unassembled WGS sequence"/>
</dbReference>
<evidence type="ECO:0000313" key="1">
    <source>
        <dbReference type="EMBL" id="MUU78300.1"/>
    </source>
</evidence>
<reference evidence="1 2" key="1">
    <citation type="submission" date="2019-12" db="EMBL/GenBank/DDBJ databases">
        <authorList>
            <person name="Li J."/>
        </authorList>
    </citation>
    <scope>NUCLEOTIDE SEQUENCE [LARGE SCALE GENOMIC DNA]</scope>
    <source>
        <strain evidence="1 2">HL2-2</strain>
    </source>
</reference>
<dbReference type="EMBL" id="WOWS01000002">
    <property type="protein sequence ID" value="MUU78300.1"/>
    <property type="molecule type" value="Genomic_DNA"/>
</dbReference>
<organism evidence="1 2">
    <name type="scientific">Winogradskyella endarachnes</name>
    <dbReference type="NCBI Taxonomy" id="2681965"/>
    <lineage>
        <taxon>Bacteria</taxon>
        <taxon>Pseudomonadati</taxon>
        <taxon>Bacteroidota</taxon>
        <taxon>Flavobacteriia</taxon>
        <taxon>Flavobacteriales</taxon>
        <taxon>Flavobacteriaceae</taxon>
        <taxon>Winogradskyella</taxon>
    </lineage>
</organism>
<evidence type="ECO:0000313" key="2">
    <source>
        <dbReference type="Proteomes" id="UP000478208"/>
    </source>
</evidence>
<keyword evidence="2" id="KW-1185">Reference proteome</keyword>